<reference evidence="3" key="1">
    <citation type="submission" date="2022-08" db="EMBL/GenBank/DDBJ databases">
        <title>Genome sequence of Vagococcus luciliae DSM 112651.</title>
        <authorList>
            <person name="Juan G."/>
            <person name="Anja P."/>
            <person name="Rolf D."/>
            <person name="Kampfer P."/>
            <person name="Vilcinskas A."/>
        </authorList>
    </citation>
    <scope>NUCLEOTIDE SEQUENCE</scope>
    <source>
        <strain evidence="3">G314FT</strain>
    </source>
</reference>
<evidence type="ECO:0000259" key="2">
    <source>
        <dbReference type="Pfam" id="PF01321"/>
    </source>
</evidence>
<feature type="domain" description="Creatinase N-terminal" evidence="2">
    <location>
        <begin position="30"/>
        <end position="85"/>
    </location>
</feature>
<dbReference type="SUPFAM" id="SSF53092">
    <property type="entry name" value="Creatinase/prolidase N-terminal domain"/>
    <property type="match status" value="1"/>
</dbReference>
<gene>
    <name evidence="3" type="ORF">G314FT_12660</name>
</gene>
<sequence length="460" mass="51962">MDIDLDIVEELVVDRELQPVPLTDDTIGERLDKVIKRMSDKNLDAIVVYCDLEHGGNFEYLTGFVTRFEEGMLVLHKTKEAYLILGNENLNKVSKSRIKAKGIHMPHLSLANQPMDNDNPITNYFKEARLSNNMQVGVVGWKLFTSHYCDNNKLFDLPNFLIQGLKEVVDEKNLSNQTGLFISSDNGARVTNNSNEIAHYEFWAQLSSQSMSKGLQTFDVGISEMEIGDVMQELGQPRSVVTIAATGERFEKANMYPTNKKVTLGDPVSMTVGYKGGLTSRAGYAVSTTKQLPTGVEDYLDVLAKPYFNAIATWLETIKIGMTGHEMYSIIEDILPQKTYGWHLNPGHLFADEEWLSSPIYPTSDIILKSGMMFQTDIIPSMAGYAGTSCESGIVLADSALQRDIKKHYADLYETFMIRRKFIENQLNIKLSEDVLPMTDTVAYYRPFFLNKKQAFKRMK</sequence>
<dbReference type="Proteomes" id="UP001058273">
    <property type="component" value="Chromosome"/>
</dbReference>
<keyword evidence="4" id="KW-1185">Reference proteome</keyword>
<dbReference type="Gene3D" id="3.90.230.10">
    <property type="entry name" value="Creatinase/methionine aminopeptidase superfamily"/>
    <property type="match status" value="1"/>
</dbReference>
<dbReference type="InterPro" id="IPR000587">
    <property type="entry name" value="Creatinase_N"/>
</dbReference>
<evidence type="ECO:0000259" key="1">
    <source>
        <dbReference type="Pfam" id="PF00557"/>
    </source>
</evidence>
<feature type="domain" description="Peptidase M24" evidence="1">
    <location>
        <begin position="204"/>
        <end position="375"/>
    </location>
</feature>
<name>A0ABY5NZL5_9ENTE</name>
<accession>A0ABY5NZL5</accession>
<dbReference type="Pfam" id="PF00557">
    <property type="entry name" value="Peptidase_M24"/>
    <property type="match status" value="1"/>
</dbReference>
<dbReference type="InterPro" id="IPR029149">
    <property type="entry name" value="Creatin/AminoP/Spt16_N"/>
</dbReference>
<protein>
    <recommendedName>
        <fullName evidence="5">Xaa-Pro aminopeptidase</fullName>
    </recommendedName>
</protein>
<proteinExistence type="predicted"/>
<dbReference type="Gene3D" id="3.40.350.10">
    <property type="entry name" value="Creatinase/prolidase N-terminal domain"/>
    <property type="match status" value="1"/>
</dbReference>
<dbReference type="SUPFAM" id="SSF55920">
    <property type="entry name" value="Creatinase/aminopeptidase"/>
    <property type="match status" value="1"/>
</dbReference>
<evidence type="ECO:0000313" key="4">
    <source>
        <dbReference type="Proteomes" id="UP001058273"/>
    </source>
</evidence>
<organism evidence="3 4">
    <name type="scientific">Vagococcus luciliae</name>
    <dbReference type="NCBI Taxonomy" id="2920380"/>
    <lineage>
        <taxon>Bacteria</taxon>
        <taxon>Bacillati</taxon>
        <taxon>Bacillota</taxon>
        <taxon>Bacilli</taxon>
        <taxon>Lactobacillales</taxon>
        <taxon>Enterococcaceae</taxon>
        <taxon>Vagococcus</taxon>
    </lineage>
</organism>
<dbReference type="CDD" id="cd01066">
    <property type="entry name" value="APP_MetAP"/>
    <property type="match status" value="1"/>
</dbReference>
<dbReference type="EMBL" id="CP102451">
    <property type="protein sequence ID" value="UUV99107.1"/>
    <property type="molecule type" value="Genomic_DNA"/>
</dbReference>
<dbReference type="InterPro" id="IPR000994">
    <property type="entry name" value="Pept_M24"/>
</dbReference>
<evidence type="ECO:0008006" key="5">
    <source>
        <dbReference type="Google" id="ProtNLM"/>
    </source>
</evidence>
<dbReference type="InterPro" id="IPR036005">
    <property type="entry name" value="Creatinase/aminopeptidase-like"/>
</dbReference>
<dbReference type="Pfam" id="PF01321">
    <property type="entry name" value="Creatinase_N"/>
    <property type="match status" value="1"/>
</dbReference>
<reference evidence="3" key="2">
    <citation type="submission" date="2022-08" db="EMBL/GenBank/DDBJ databases">
        <authorList>
            <person name="Poehlein A."/>
            <person name="Guzman J."/>
            <person name="Daniel R."/>
            <person name="Vilcinskas A."/>
        </authorList>
    </citation>
    <scope>NUCLEOTIDE SEQUENCE</scope>
    <source>
        <strain evidence="3">G314FT</strain>
    </source>
</reference>
<evidence type="ECO:0000313" key="3">
    <source>
        <dbReference type="EMBL" id="UUV99107.1"/>
    </source>
</evidence>